<dbReference type="PRINTS" id="PR00449">
    <property type="entry name" value="RASTRNSFRMNG"/>
</dbReference>
<dbReference type="SMART" id="SM00174">
    <property type="entry name" value="RHO"/>
    <property type="match status" value="1"/>
</dbReference>
<gene>
    <name evidence="4" type="ORF">HFQ381_LOCUS20404</name>
    <name evidence="6" type="ORF">QYT958_LOCUS10134</name>
    <name evidence="5" type="ORF">TSG867_LOCUS21969</name>
    <name evidence="3" type="ORF">UJA718_LOCUS9098</name>
</gene>
<dbReference type="EMBL" id="CAJOBQ010001744">
    <property type="protein sequence ID" value="CAF4512490.1"/>
    <property type="molecule type" value="Genomic_DNA"/>
</dbReference>
<evidence type="ECO:0000256" key="1">
    <source>
        <dbReference type="ARBA" id="ARBA00022741"/>
    </source>
</evidence>
<dbReference type="InterPro" id="IPR003578">
    <property type="entry name" value="Small_GTPase_Rho"/>
</dbReference>
<dbReference type="InterPro" id="IPR001806">
    <property type="entry name" value="Small_GTPase"/>
</dbReference>
<reference evidence="5" key="1">
    <citation type="submission" date="2021-02" db="EMBL/GenBank/DDBJ databases">
        <authorList>
            <person name="Nowell W R."/>
        </authorList>
    </citation>
    <scope>NUCLEOTIDE SEQUENCE</scope>
</reference>
<comment type="caution">
    <text evidence="5">The sequence shown here is derived from an EMBL/GenBank/DDBJ whole genome shotgun (WGS) entry which is preliminary data.</text>
</comment>
<dbReference type="Proteomes" id="UP000663851">
    <property type="component" value="Unassembled WGS sequence"/>
</dbReference>
<dbReference type="GO" id="GO:0003924">
    <property type="term" value="F:GTPase activity"/>
    <property type="evidence" value="ECO:0007669"/>
    <property type="project" value="InterPro"/>
</dbReference>
<dbReference type="GO" id="GO:0005525">
    <property type="term" value="F:GTP binding"/>
    <property type="evidence" value="ECO:0007669"/>
    <property type="project" value="UniProtKB-KW"/>
</dbReference>
<dbReference type="PANTHER" id="PTHR24072">
    <property type="entry name" value="RHO FAMILY GTPASE"/>
    <property type="match status" value="1"/>
</dbReference>
<evidence type="ECO:0000313" key="8">
    <source>
        <dbReference type="Proteomes" id="UP000663873"/>
    </source>
</evidence>
<dbReference type="AlphaFoldDB" id="A0A820W5J4"/>
<dbReference type="SMART" id="SM00173">
    <property type="entry name" value="RAS"/>
    <property type="match status" value="1"/>
</dbReference>
<keyword evidence="2" id="KW-0342">GTP-binding</keyword>
<dbReference type="Proteomes" id="UP000663848">
    <property type="component" value="Unassembled WGS sequence"/>
</dbReference>
<dbReference type="Proteomes" id="UP000663873">
    <property type="component" value="Unassembled WGS sequence"/>
</dbReference>
<evidence type="ECO:0000313" key="6">
    <source>
        <dbReference type="EMBL" id="CAF4578836.1"/>
    </source>
</evidence>
<name>A0A820W5J4_9BILA</name>
<dbReference type="InterPro" id="IPR027417">
    <property type="entry name" value="P-loop_NTPase"/>
</dbReference>
<dbReference type="EMBL" id="CAJOBO010001739">
    <property type="protein sequence ID" value="CAF4405507.1"/>
    <property type="molecule type" value="Genomic_DNA"/>
</dbReference>
<evidence type="ECO:0000256" key="2">
    <source>
        <dbReference type="ARBA" id="ARBA00023134"/>
    </source>
</evidence>
<dbReference type="PROSITE" id="PS51421">
    <property type="entry name" value="RAS"/>
    <property type="match status" value="1"/>
</dbReference>
<dbReference type="GO" id="GO:0007264">
    <property type="term" value="P:small GTPase-mediated signal transduction"/>
    <property type="evidence" value="ECO:0007669"/>
    <property type="project" value="InterPro"/>
</dbReference>
<dbReference type="SMART" id="SM00175">
    <property type="entry name" value="RAB"/>
    <property type="match status" value="1"/>
</dbReference>
<dbReference type="Gene3D" id="3.40.50.300">
    <property type="entry name" value="P-loop containing nucleotide triphosphate hydrolases"/>
    <property type="match status" value="1"/>
</dbReference>
<dbReference type="InterPro" id="IPR005225">
    <property type="entry name" value="Small_GTP-bd"/>
</dbReference>
<dbReference type="PROSITE" id="PS51420">
    <property type="entry name" value="RHO"/>
    <property type="match status" value="1"/>
</dbReference>
<proteinExistence type="predicted"/>
<evidence type="ECO:0000313" key="7">
    <source>
        <dbReference type="Proteomes" id="UP000663862"/>
    </source>
</evidence>
<dbReference type="CDD" id="cd00157">
    <property type="entry name" value="Rho"/>
    <property type="match status" value="1"/>
</dbReference>
<dbReference type="Pfam" id="PF00071">
    <property type="entry name" value="Ras"/>
    <property type="match status" value="1"/>
</dbReference>
<sequence>MSFRRSSTRVKPPKATIKILCVGDGSIEKTKRFSFYLLHNIFTGKTCLLTVFATNEFPSAYEPTVFDNFACVMHRNSAASYNLELFDTAGQEEWEQLRRMMYANTDVFLVCYSCMQPSSFDNVEKKWMPDVRSHDPSSLVILVSLCIDLRTNNNSVNAQPDLISTPVVTSRQGADLAKRLKCNAFIECSSMLRFHVREVFECAVDVFERDYQRYSDQYCHDQRRCHTWLCCLMCCSSRKQISQKNNKHDKSDQYVYNPE</sequence>
<evidence type="ECO:0000313" key="5">
    <source>
        <dbReference type="EMBL" id="CAF4512490.1"/>
    </source>
</evidence>
<organism evidence="5 7">
    <name type="scientific">Rotaria socialis</name>
    <dbReference type="NCBI Taxonomy" id="392032"/>
    <lineage>
        <taxon>Eukaryota</taxon>
        <taxon>Metazoa</taxon>
        <taxon>Spiralia</taxon>
        <taxon>Gnathifera</taxon>
        <taxon>Rotifera</taxon>
        <taxon>Eurotatoria</taxon>
        <taxon>Bdelloidea</taxon>
        <taxon>Philodinida</taxon>
        <taxon>Philodinidae</taxon>
        <taxon>Rotaria</taxon>
    </lineage>
</organism>
<dbReference type="NCBIfam" id="TIGR00231">
    <property type="entry name" value="small_GTP"/>
    <property type="match status" value="1"/>
</dbReference>
<accession>A0A820W5J4</accession>
<keyword evidence="1" id="KW-0547">Nucleotide-binding</keyword>
<evidence type="ECO:0000313" key="4">
    <source>
        <dbReference type="EMBL" id="CAF4405507.1"/>
    </source>
</evidence>
<keyword evidence="8" id="KW-1185">Reference proteome</keyword>
<evidence type="ECO:0000313" key="3">
    <source>
        <dbReference type="EMBL" id="CAF4243652.1"/>
    </source>
</evidence>
<protein>
    <submittedName>
        <fullName evidence="5">Uncharacterized protein</fullName>
    </submittedName>
</protein>
<dbReference type="EMBL" id="CAJOBR010001109">
    <property type="protein sequence ID" value="CAF4578836.1"/>
    <property type="molecule type" value="Genomic_DNA"/>
</dbReference>
<dbReference type="SUPFAM" id="SSF52540">
    <property type="entry name" value="P-loop containing nucleoside triphosphate hydrolases"/>
    <property type="match status" value="1"/>
</dbReference>
<dbReference type="Proteomes" id="UP000663862">
    <property type="component" value="Unassembled WGS sequence"/>
</dbReference>
<dbReference type="EMBL" id="CAJOBP010000996">
    <property type="protein sequence ID" value="CAF4243652.1"/>
    <property type="molecule type" value="Genomic_DNA"/>
</dbReference>
<dbReference type="PROSITE" id="PS51419">
    <property type="entry name" value="RAB"/>
    <property type="match status" value="1"/>
</dbReference>